<evidence type="ECO:0000259" key="1">
    <source>
        <dbReference type="Pfam" id="PF00646"/>
    </source>
</evidence>
<evidence type="ECO:0000313" key="2">
    <source>
        <dbReference type="EMBL" id="PIC32434.1"/>
    </source>
</evidence>
<dbReference type="InterPro" id="IPR042317">
    <property type="entry name" value="She-1-like"/>
</dbReference>
<dbReference type="Pfam" id="PF00646">
    <property type="entry name" value="F-box"/>
    <property type="match status" value="1"/>
</dbReference>
<organism evidence="2 3">
    <name type="scientific">Caenorhabditis nigoni</name>
    <dbReference type="NCBI Taxonomy" id="1611254"/>
    <lineage>
        <taxon>Eukaryota</taxon>
        <taxon>Metazoa</taxon>
        <taxon>Ecdysozoa</taxon>
        <taxon>Nematoda</taxon>
        <taxon>Chromadorea</taxon>
        <taxon>Rhabditida</taxon>
        <taxon>Rhabditina</taxon>
        <taxon>Rhabditomorpha</taxon>
        <taxon>Rhabditoidea</taxon>
        <taxon>Rhabditidae</taxon>
        <taxon>Peloderinae</taxon>
        <taxon>Caenorhabditis</taxon>
    </lineage>
</organism>
<name>A0A2G5TYS6_9PELO</name>
<reference evidence="3" key="1">
    <citation type="submission" date="2017-10" db="EMBL/GenBank/DDBJ databases">
        <title>Rapid genome shrinkage in a self-fertile nematode reveals novel sperm competition proteins.</title>
        <authorList>
            <person name="Yin D."/>
            <person name="Schwarz E.M."/>
            <person name="Thomas C.G."/>
            <person name="Felde R.L."/>
            <person name="Korf I.F."/>
            <person name="Cutter A.D."/>
            <person name="Schartner C.M."/>
            <person name="Ralston E.J."/>
            <person name="Meyer B.J."/>
            <person name="Haag E.S."/>
        </authorList>
    </citation>
    <scope>NUCLEOTIDE SEQUENCE [LARGE SCALE GENOMIC DNA]</scope>
    <source>
        <strain evidence="3">JU1422</strain>
    </source>
</reference>
<accession>A0A2G5TYS6</accession>
<protein>
    <recommendedName>
        <fullName evidence="1">F-box domain-containing protein</fullName>
    </recommendedName>
</protein>
<dbReference type="Proteomes" id="UP000230233">
    <property type="component" value="Chromosome IV"/>
</dbReference>
<dbReference type="EMBL" id="PDUG01000004">
    <property type="protein sequence ID" value="PIC32434.1"/>
    <property type="molecule type" value="Genomic_DNA"/>
</dbReference>
<gene>
    <name evidence="2" type="primary">Cnig_chr_IV.g12763</name>
    <name evidence="2" type="ORF">B9Z55_012763</name>
</gene>
<comment type="caution">
    <text evidence="2">The sequence shown here is derived from an EMBL/GenBank/DDBJ whole genome shotgun (WGS) entry which is preliminary data.</text>
</comment>
<dbReference type="PANTHER" id="PTHR31006:SF3">
    <property type="entry name" value="F-BOX DOMAIN-CONTAINING PROTEIN-RELATED"/>
    <property type="match status" value="1"/>
</dbReference>
<dbReference type="AlphaFoldDB" id="A0A2G5TYS6"/>
<dbReference type="InterPro" id="IPR001810">
    <property type="entry name" value="F-box_dom"/>
</dbReference>
<dbReference type="PANTHER" id="PTHR31006">
    <property type="entry name" value="F-BOX DOMAIN-CONTAINING PROTEIN-RELATED-RELATED"/>
    <property type="match status" value="1"/>
</dbReference>
<feature type="domain" description="F-box" evidence="1">
    <location>
        <begin position="25"/>
        <end position="65"/>
    </location>
</feature>
<keyword evidence="3" id="KW-1185">Reference proteome</keyword>
<proteinExistence type="predicted"/>
<sequence>MASELQNLTEMTEKFSIDPVYETNWCDLSEKIKSKCIGKMEFNERLSLRCTAKAERSLVDSQKNEFNEGRFEGDDEKFSFFLNRNDDHKYSKRWMYINEAFELLKYIKKVGTFENLEISFSHPLTDRKHLMTETGLLTAKHVKFYHCNNDNMFAILRKMKDGVESIKIHLDRKDYDQLDCDEVLAIPQVQKVPNLHLQNYDQTDSLRKVAKMWIKKKAKIGTTFQLSVNEEGSFGEFTQHFSNRLVSCTDKTIRIRANKLDRHILLEHGPFSDQFCVIPQYFRMMVISAEMKESEYDDNREEWIGNMDPASDDDFRLPGFCYDDLYDEDYDDYYRAGYDSD</sequence>
<evidence type="ECO:0000313" key="3">
    <source>
        <dbReference type="Proteomes" id="UP000230233"/>
    </source>
</evidence>